<dbReference type="STRING" id="155417.A0A4V1X9F6"/>
<evidence type="ECO:0000259" key="1">
    <source>
        <dbReference type="Pfam" id="PF16335"/>
    </source>
</evidence>
<dbReference type="Pfam" id="PF16335">
    <property type="entry name" value="GtaA_6_Hairpin"/>
    <property type="match status" value="1"/>
</dbReference>
<proteinExistence type="predicted"/>
<organism evidence="3 4">
    <name type="scientific">Monosporascus ibericus</name>
    <dbReference type="NCBI Taxonomy" id="155417"/>
    <lineage>
        <taxon>Eukaryota</taxon>
        <taxon>Fungi</taxon>
        <taxon>Dikarya</taxon>
        <taxon>Ascomycota</taxon>
        <taxon>Pezizomycotina</taxon>
        <taxon>Sordariomycetes</taxon>
        <taxon>Xylariomycetidae</taxon>
        <taxon>Xylariales</taxon>
        <taxon>Xylariales incertae sedis</taxon>
        <taxon>Monosporascus</taxon>
    </lineage>
</organism>
<gene>
    <name evidence="3" type="ORF">DL764_007815</name>
</gene>
<protein>
    <submittedName>
        <fullName evidence="3">Uncharacterized protein</fullName>
    </submittedName>
</protein>
<feature type="domain" description="Glutaminase A N-terminal" evidence="2">
    <location>
        <begin position="60"/>
        <end position="218"/>
    </location>
</feature>
<sequence>MSAMPQDVSFESQYSDSAFLAVQVRVKASSFSPVIPKDTCRSSIPLCYLTTTIDEQYNNAITWDLYKGVVAVNSTSTDNATAHSDDLYSWIYQRKVHTSAMGAANFSFKSGYATSVRFGYVNRWDLTDDVDPAFRGFGSRGLVFAFAHSFDSLTNAWSGTPSGSIQDPVVRYIHRGGLAALSPWWKKCYGKLHEIIHFRWDDFDGARALRNAFEATLKAGVNGFYEGVEAPVRSGIAVPFVSEPESYYAIVALSARQVMRAYVYAEPQEVPCESAGGPLASQKEIPSIGNTNTVDVLYPASPFFLYADPALLRRALLPLYEF</sequence>
<accession>A0A4V1X9F6</accession>
<reference evidence="3 4" key="1">
    <citation type="submission" date="2018-06" db="EMBL/GenBank/DDBJ databases">
        <title>Complete Genomes of Monosporascus.</title>
        <authorList>
            <person name="Robinson A.J."/>
            <person name="Natvig D.O."/>
        </authorList>
    </citation>
    <scope>NUCLEOTIDE SEQUENCE [LARGE SCALE GENOMIC DNA]</scope>
    <source>
        <strain evidence="3 4">CBS 110550</strain>
    </source>
</reference>
<dbReference type="AlphaFoldDB" id="A0A4V1X9F6"/>
<dbReference type="PANTHER" id="PTHR31987">
    <property type="entry name" value="GLUTAMINASE A-RELATED"/>
    <property type="match status" value="1"/>
</dbReference>
<comment type="caution">
    <text evidence="3">The sequence shown here is derived from an EMBL/GenBank/DDBJ whole genome shotgun (WGS) entry which is preliminary data.</text>
</comment>
<name>A0A4V1X9F6_9PEZI</name>
<dbReference type="OrthoDB" id="431715at2759"/>
<evidence type="ECO:0000259" key="2">
    <source>
        <dbReference type="Pfam" id="PF17168"/>
    </source>
</evidence>
<dbReference type="InterPro" id="IPR033433">
    <property type="entry name" value="GtaA_N"/>
</dbReference>
<evidence type="ECO:0000313" key="4">
    <source>
        <dbReference type="Proteomes" id="UP000293360"/>
    </source>
</evidence>
<dbReference type="Proteomes" id="UP000293360">
    <property type="component" value="Unassembled WGS sequence"/>
</dbReference>
<dbReference type="Pfam" id="PF17168">
    <property type="entry name" value="DUF5127"/>
    <property type="match status" value="1"/>
</dbReference>
<dbReference type="InterPro" id="IPR052743">
    <property type="entry name" value="Glutaminase_GtaA"/>
</dbReference>
<keyword evidence="4" id="KW-1185">Reference proteome</keyword>
<evidence type="ECO:0000313" key="3">
    <source>
        <dbReference type="EMBL" id="RYO94551.1"/>
    </source>
</evidence>
<dbReference type="PANTHER" id="PTHR31987:SF12">
    <property type="entry name" value="PUTATIVE (AFU_ORTHOLOGUE AFUA_3G10910)-RELATED"/>
    <property type="match status" value="1"/>
</dbReference>
<dbReference type="InterPro" id="IPR032514">
    <property type="entry name" value="GtaA_central"/>
</dbReference>
<dbReference type="EMBL" id="QJNU01000565">
    <property type="protein sequence ID" value="RYO94551.1"/>
    <property type="molecule type" value="Genomic_DNA"/>
</dbReference>
<feature type="domain" description="Glutaminase A central" evidence="1">
    <location>
        <begin position="246"/>
        <end position="321"/>
    </location>
</feature>